<reference evidence="3" key="1">
    <citation type="submission" date="2023-02" db="EMBL/GenBank/DDBJ databases">
        <title>Genome of toxic invasive species Heracleum sosnowskyi carries increased number of genes despite the absence of recent whole-genome duplications.</title>
        <authorList>
            <person name="Schelkunov M."/>
            <person name="Shtratnikova V."/>
            <person name="Makarenko M."/>
            <person name="Klepikova A."/>
            <person name="Omelchenko D."/>
            <person name="Novikova G."/>
            <person name="Obukhova E."/>
            <person name="Bogdanov V."/>
            <person name="Penin A."/>
            <person name="Logacheva M."/>
        </authorList>
    </citation>
    <scope>NUCLEOTIDE SEQUENCE</scope>
    <source>
        <strain evidence="3">Hsosn_3</strain>
        <tissue evidence="3">Leaf</tissue>
    </source>
</reference>
<proteinExistence type="predicted"/>
<evidence type="ECO:0000256" key="2">
    <source>
        <dbReference type="PROSITE-ProRule" id="PRU00708"/>
    </source>
</evidence>
<dbReference type="Pfam" id="PF01535">
    <property type="entry name" value="PPR"/>
    <property type="match status" value="2"/>
</dbReference>
<comment type="caution">
    <text evidence="3">The sequence shown here is derived from an EMBL/GenBank/DDBJ whole genome shotgun (WGS) entry which is preliminary data.</text>
</comment>
<dbReference type="GO" id="GO:0099402">
    <property type="term" value="P:plant organ development"/>
    <property type="evidence" value="ECO:0007669"/>
    <property type="project" value="UniProtKB-ARBA"/>
</dbReference>
<evidence type="ECO:0000313" key="4">
    <source>
        <dbReference type="Proteomes" id="UP001237642"/>
    </source>
</evidence>
<dbReference type="GO" id="GO:0003723">
    <property type="term" value="F:RNA binding"/>
    <property type="evidence" value="ECO:0007669"/>
    <property type="project" value="InterPro"/>
</dbReference>
<feature type="repeat" description="PPR" evidence="2">
    <location>
        <begin position="80"/>
        <end position="114"/>
    </location>
</feature>
<dbReference type="EMBL" id="JAUIZM010000006">
    <property type="protein sequence ID" value="KAK1381602.1"/>
    <property type="molecule type" value="Genomic_DNA"/>
</dbReference>
<dbReference type="PANTHER" id="PTHR47926">
    <property type="entry name" value="PENTATRICOPEPTIDE REPEAT-CONTAINING PROTEIN"/>
    <property type="match status" value="1"/>
</dbReference>
<gene>
    <name evidence="3" type="ORF">POM88_028346</name>
</gene>
<evidence type="ECO:0000256" key="1">
    <source>
        <dbReference type="ARBA" id="ARBA00022737"/>
    </source>
</evidence>
<keyword evidence="4" id="KW-1185">Reference proteome</keyword>
<dbReference type="PROSITE" id="PS51375">
    <property type="entry name" value="PPR"/>
    <property type="match status" value="4"/>
</dbReference>
<dbReference type="PANTHER" id="PTHR47926:SF359">
    <property type="entry name" value="PENTACOTRIPEPTIDE-REPEAT REGION OF PRORP DOMAIN-CONTAINING PROTEIN"/>
    <property type="match status" value="1"/>
</dbReference>
<keyword evidence="1" id="KW-0677">Repeat</keyword>
<feature type="repeat" description="PPR" evidence="2">
    <location>
        <begin position="209"/>
        <end position="243"/>
    </location>
</feature>
<dbReference type="Pfam" id="PF13041">
    <property type="entry name" value="PPR_2"/>
    <property type="match status" value="3"/>
</dbReference>
<organism evidence="3 4">
    <name type="scientific">Heracleum sosnowskyi</name>
    <dbReference type="NCBI Taxonomy" id="360622"/>
    <lineage>
        <taxon>Eukaryota</taxon>
        <taxon>Viridiplantae</taxon>
        <taxon>Streptophyta</taxon>
        <taxon>Embryophyta</taxon>
        <taxon>Tracheophyta</taxon>
        <taxon>Spermatophyta</taxon>
        <taxon>Magnoliopsida</taxon>
        <taxon>eudicotyledons</taxon>
        <taxon>Gunneridae</taxon>
        <taxon>Pentapetalae</taxon>
        <taxon>asterids</taxon>
        <taxon>campanulids</taxon>
        <taxon>Apiales</taxon>
        <taxon>Apiaceae</taxon>
        <taxon>Apioideae</taxon>
        <taxon>apioid superclade</taxon>
        <taxon>Tordylieae</taxon>
        <taxon>Tordyliinae</taxon>
        <taxon>Heracleum</taxon>
    </lineage>
</organism>
<dbReference type="NCBIfam" id="TIGR00756">
    <property type="entry name" value="PPR"/>
    <property type="match status" value="5"/>
</dbReference>
<dbReference type="GO" id="GO:0009451">
    <property type="term" value="P:RNA modification"/>
    <property type="evidence" value="ECO:0007669"/>
    <property type="project" value="InterPro"/>
</dbReference>
<dbReference type="FunFam" id="1.25.40.10:FF:000348">
    <property type="entry name" value="Pentatricopeptide repeat-containing protein chloroplastic"/>
    <property type="match status" value="1"/>
</dbReference>
<feature type="repeat" description="PPR" evidence="2">
    <location>
        <begin position="279"/>
        <end position="309"/>
    </location>
</feature>
<dbReference type="Gene3D" id="1.25.40.10">
    <property type="entry name" value="Tetratricopeptide repeat domain"/>
    <property type="match status" value="3"/>
</dbReference>
<feature type="repeat" description="PPR" evidence="2">
    <location>
        <begin position="310"/>
        <end position="344"/>
    </location>
</feature>
<dbReference type="AlphaFoldDB" id="A0AAD8MQR1"/>
<dbReference type="InterPro" id="IPR046960">
    <property type="entry name" value="PPR_At4g14850-like_plant"/>
</dbReference>
<accession>A0AAD8MQR1</accession>
<dbReference type="InterPro" id="IPR002885">
    <property type="entry name" value="PPR_rpt"/>
</dbReference>
<name>A0AAD8MQR1_9APIA</name>
<protein>
    <submittedName>
        <fullName evidence="3">Pentatricopeptide repeat-containing protein</fullName>
    </submittedName>
</protein>
<dbReference type="FunFam" id="1.25.40.10:FF:000158">
    <property type="entry name" value="pentatricopeptide repeat-containing protein At2g33680"/>
    <property type="match status" value="1"/>
</dbReference>
<reference evidence="3" key="2">
    <citation type="submission" date="2023-05" db="EMBL/GenBank/DDBJ databases">
        <authorList>
            <person name="Schelkunov M.I."/>
        </authorList>
    </citation>
    <scope>NUCLEOTIDE SEQUENCE</scope>
    <source>
        <strain evidence="3">Hsosn_3</strain>
        <tissue evidence="3">Leaf</tissue>
    </source>
</reference>
<dbReference type="InterPro" id="IPR011990">
    <property type="entry name" value="TPR-like_helical_dom_sf"/>
</dbReference>
<evidence type="ECO:0000313" key="3">
    <source>
        <dbReference type="EMBL" id="KAK1381602.1"/>
    </source>
</evidence>
<dbReference type="Proteomes" id="UP001237642">
    <property type="component" value="Unassembled WGS sequence"/>
</dbReference>
<sequence length="404" mass="46149">MVACLSCFPESLPNFTSEDAISLIHTCQDFKHLKQIHGKLIYTGLSQDQGVVTNLLRVCSSYGKMEYARHVFDRMSSRPTTFMWNVMIRGFAVNGRGSDAVGFYNRMVREGVEFDKFTFPFVVKACEGLEKGKEVHMMAVKCGFDRDFYFQNCLMDFYFKYCEVGYGRKVFDKMRVRNVVSWTTVIAGYVVCKELDVARVLFEEMPVRNVVSWTVIIDGCARNGRPQEAFDLFWRMQLENVKPNEFTLVSLLIACTELGSLKLGTWVHDFALKCGFKLGTYLGTALIDMYSKCGSLEDAKKVFNEMERKSLATWNSMITSLGVHGCGEEALSLFTDMEMANVQPDAITFVGVLSACIHLNDVETGGKLFDYMKERYGIKPIQEHYSCMLELHNRESMMEETYMI</sequence>